<evidence type="ECO:0000313" key="1">
    <source>
        <dbReference type="EMBL" id="MBB5154980.1"/>
    </source>
</evidence>
<proteinExistence type="predicted"/>
<name>A0A840Q512_9PSEU</name>
<dbReference type="Proteomes" id="UP000584374">
    <property type="component" value="Unassembled WGS sequence"/>
</dbReference>
<gene>
    <name evidence="1" type="ORF">BJ970_002514</name>
</gene>
<dbReference type="AlphaFoldDB" id="A0A840Q512"/>
<reference evidence="1 2" key="1">
    <citation type="submission" date="2020-08" db="EMBL/GenBank/DDBJ databases">
        <title>Sequencing the genomes of 1000 actinobacteria strains.</title>
        <authorList>
            <person name="Klenk H.-P."/>
        </authorList>
    </citation>
    <scope>NUCLEOTIDE SEQUENCE [LARGE SCALE GENOMIC DNA]</scope>
    <source>
        <strain evidence="1 2">DSM 45584</strain>
    </source>
</reference>
<organism evidence="1 2">
    <name type="scientific">Saccharopolyspora phatthalungensis</name>
    <dbReference type="NCBI Taxonomy" id="664693"/>
    <lineage>
        <taxon>Bacteria</taxon>
        <taxon>Bacillati</taxon>
        <taxon>Actinomycetota</taxon>
        <taxon>Actinomycetes</taxon>
        <taxon>Pseudonocardiales</taxon>
        <taxon>Pseudonocardiaceae</taxon>
        <taxon>Saccharopolyspora</taxon>
    </lineage>
</organism>
<sequence length="63" mass="6965">MTARIRIDGVVVFGDGRTHPVRITPELFLQWCAPKSQMDEAEGALRAMSSALAATFKKEQTDD</sequence>
<protein>
    <submittedName>
        <fullName evidence="1">Uncharacterized protein</fullName>
    </submittedName>
</protein>
<dbReference type="RefSeq" id="WP_184726402.1">
    <property type="nucleotide sequence ID" value="NZ_JACHIW010000001.1"/>
</dbReference>
<evidence type="ECO:0000313" key="2">
    <source>
        <dbReference type="Proteomes" id="UP000584374"/>
    </source>
</evidence>
<keyword evidence="2" id="KW-1185">Reference proteome</keyword>
<accession>A0A840Q512</accession>
<comment type="caution">
    <text evidence="1">The sequence shown here is derived from an EMBL/GenBank/DDBJ whole genome shotgun (WGS) entry which is preliminary data.</text>
</comment>
<dbReference type="EMBL" id="JACHIW010000001">
    <property type="protein sequence ID" value="MBB5154980.1"/>
    <property type="molecule type" value="Genomic_DNA"/>
</dbReference>